<dbReference type="EMBL" id="JAINUG010000216">
    <property type="protein sequence ID" value="KAJ8387158.1"/>
    <property type="molecule type" value="Genomic_DNA"/>
</dbReference>
<feature type="transmembrane region" description="Helical" evidence="8">
    <location>
        <begin position="91"/>
        <end position="110"/>
    </location>
</feature>
<evidence type="ECO:0000256" key="7">
    <source>
        <dbReference type="ARBA" id="ARBA00023136"/>
    </source>
</evidence>
<keyword evidence="11" id="KW-1185">Reference proteome</keyword>
<evidence type="ECO:0000256" key="5">
    <source>
        <dbReference type="ARBA" id="ARBA00022982"/>
    </source>
</evidence>
<protein>
    <recommendedName>
        <fullName evidence="9">Cytochrome b561 domain-containing protein</fullName>
    </recommendedName>
</protein>
<feature type="transmembrane region" description="Helical" evidence="8">
    <location>
        <begin position="68"/>
        <end position="85"/>
    </location>
</feature>
<gene>
    <name evidence="10" type="ORF">AAFF_G00159700</name>
</gene>
<dbReference type="GO" id="GO:0016020">
    <property type="term" value="C:membrane"/>
    <property type="evidence" value="ECO:0007669"/>
    <property type="project" value="UniProtKB-SubCell"/>
</dbReference>
<evidence type="ECO:0000256" key="6">
    <source>
        <dbReference type="ARBA" id="ARBA00022989"/>
    </source>
</evidence>
<feature type="domain" description="Cytochrome b561" evidence="9">
    <location>
        <begin position="1"/>
        <end position="117"/>
    </location>
</feature>
<name>A0AAD7RMP9_9TELE</name>
<comment type="cofactor">
    <cofactor evidence="1">
        <name>heme b</name>
        <dbReference type="ChEBI" id="CHEBI:60344"/>
    </cofactor>
</comment>
<evidence type="ECO:0000256" key="1">
    <source>
        <dbReference type="ARBA" id="ARBA00001970"/>
    </source>
</evidence>
<dbReference type="Proteomes" id="UP001221898">
    <property type="component" value="Unassembled WGS sequence"/>
</dbReference>
<evidence type="ECO:0000313" key="11">
    <source>
        <dbReference type="Proteomes" id="UP001221898"/>
    </source>
</evidence>
<reference evidence="10" key="1">
    <citation type="journal article" date="2023" name="Science">
        <title>Genome structures resolve the early diversification of teleost fishes.</title>
        <authorList>
            <person name="Parey E."/>
            <person name="Louis A."/>
            <person name="Montfort J."/>
            <person name="Bouchez O."/>
            <person name="Roques C."/>
            <person name="Iampietro C."/>
            <person name="Lluch J."/>
            <person name="Castinel A."/>
            <person name="Donnadieu C."/>
            <person name="Desvignes T."/>
            <person name="Floi Bucao C."/>
            <person name="Jouanno E."/>
            <person name="Wen M."/>
            <person name="Mejri S."/>
            <person name="Dirks R."/>
            <person name="Jansen H."/>
            <person name="Henkel C."/>
            <person name="Chen W.J."/>
            <person name="Zahm M."/>
            <person name="Cabau C."/>
            <person name="Klopp C."/>
            <person name="Thompson A.W."/>
            <person name="Robinson-Rechavi M."/>
            <person name="Braasch I."/>
            <person name="Lecointre G."/>
            <person name="Bobe J."/>
            <person name="Postlethwait J.H."/>
            <person name="Berthelot C."/>
            <person name="Roest Crollius H."/>
            <person name="Guiguen Y."/>
        </authorList>
    </citation>
    <scope>NUCLEOTIDE SEQUENCE</scope>
    <source>
        <strain evidence="10">NC1722</strain>
    </source>
</reference>
<evidence type="ECO:0000313" key="10">
    <source>
        <dbReference type="EMBL" id="KAJ8387158.1"/>
    </source>
</evidence>
<keyword evidence="6 8" id="KW-1133">Transmembrane helix</keyword>
<evidence type="ECO:0000256" key="3">
    <source>
        <dbReference type="ARBA" id="ARBA00022448"/>
    </source>
</evidence>
<dbReference type="InterPro" id="IPR006593">
    <property type="entry name" value="Cyt_b561/ferric_Rdtase_TM"/>
</dbReference>
<accession>A0AAD7RMP9</accession>
<keyword evidence="7 8" id="KW-0472">Membrane</keyword>
<proteinExistence type="predicted"/>
<evidence type="ECO:0000256" key="2">
    <source>
        <dbReference type="ARBA" id="ARBA00004370"/>
    </source>
</evidence>
<dbReference type="AlphaFoldDB" id="A0AAD7RMP9"/>
<comment type="subcellular location">
    <subcellularLocation>
        <location evidence="2">Membrane</location>
    </subcellularLocation>
</comment>
<evidence type="ECO:0000259" key="9">
    <source>
        <dbReference type="PROSITE" id="PS50939"/>
    </source>
</evidence>
<comment type="caution">
    <text evidence="10">The sequence shown here is derived from an EMBL/GenBank/DDBJ whole genome shotgun (WGS) entry which is preliminary data.</text>
</comment>
<sequence>MKLSVAATIIAFILIFSYIRGWSEGAHSVLGCLVMILAFIQPLAAVFRCGPDHSWRFIFNWAHTLNAIAIKGLAVAAIFTGLSLIDHTRDSWILKVMGGFVGWEALLYALQDLYFRWSHKDAEEGVQQLMKMEVILLSLFFLGNMAFLVAILTGIGMA</sequence>
<dbReference type="CDD" id="cd08760">
    <property type="entry name" value="Cyt_b561_FRRS1_like"/>
    <property type="match status" value="1"/>
</dbReference>
<feature type="transmembrane region" description="Helical" evidence="8">
    <location>
        <begin position="27"/>
        <end position="47"/>
    </location>
</feature>
<feature type="transmembrane region" description="Helical" evidence="8">
    <location>
        <begin position="134"/>
        <end position="155"/>
    </location>
</feature>
<dbReference type="PROSITE" id="PS50939">
    <property type="entry name" value="CYTOCHROME_B561"/>
    <property type="match status" value="1"/>
</dbReference>
<organism evidence="10 11">
    <name type="scientific">Aldrovandia affinis</name>
    <dbReference type="NCBI Taxonomy" id="143900"/>
    <lineage>
        <taxon>Eukaryota</taxon>
        <taxon>Metazoa</taxon>
        <taxon>Chordata</taxon>
        <taxon>Craniata</taxon>
        <taxon>Vertebrata</taxon>
        <taxon>Euteleostomi</taxon>
        <taxon>Actinopterygii</taxon>
        <taxon>Neopterygii</taxon>
        <taxon>Teleostei</taxon>
        <taxon>Notacanthiformes</taxon>
        <taxon>Halosauridae</taxon>
        <taxon>Aldrovandia</taxon>
    </lineage>
</organism>
<evidence type="ECO:0000256" key="4">
    <source>
        <dbReference type="ARBA" id="ARBA00022692"/>
    </source>
</evidence>
<dbReference type="SMART" id="SM00665">
    <property type="entry name" value="B561"/>
    <property type="match status" value="1"/>
</dbReference>
<keyword evidence="5" id="KW-0249">Electron transport</keyword>
<keyword evidence="4 8" id="KW-0812">Transmembrane</keyword>
<evidence type="ECO:0000256" key="8">
    <source>
        <dbReference type="SAM" id="Phobius"/>
    </source>
</evidence>
<keyword evidence="3" id="KW-0813">Transport</keyword>
<dbReference type="Gene3D" id="1.20.120.1770">
    <property type="match status" value="1"/>
</dbReference>